<evidence type="ECO:0000313" key="5">
    <source>
        <dbReference type="EMBL" id="RNL75200.1"/>
    </source>
</evidence>
<dbReference type="PANTHER" id="PTHR44942">
    <property type="entry name" value="METHYLTRANSF_11 DOMAIN-CONTAINING PROTEIN"/>
    <property type="match status" value="1"/>
</dbReference>
<protein>
    <submittedName>
        <fullName evidence="5">Methyltransferase domain-containing protein</fullName>
    </submittedName>
</protein>
<keyword evidence="2 5" id="KW-0489">Methyltransferase</keyword>
<comment type="caution">
    <text evidence="5">The sequence shown here is derived from an EMBL/GenBank/DDBJ whole genome shotgun (WGS) entry which is preliminary data.</text>
</comment>
<dbReference type="GO" id="GO:0032259">
    <property type="term" value="P:methylation"/>
    <property type="evidence" value="ECO:0007669"/>
    <property type="project" value="UniProtKB-KW"/>
</dbReference>
<dbReference type="SUPFAM" id="SSF53335">
    <property type="entry name" value="S-adenosyl-L-methionine-dependent methyltransferases"/>
    <property type="match status" value="1"/>
</dbReference>
<dbReference type="InterPro" id="IPR051052">
    <property type="entry name" value="Diverse_substrate_MTase"/>
</dbReference>
<dbReference type="OrthoDB" id="9797252at2"/>
<feature type="domain" description="Methyltransferase type 11" evidence="4">
    <location>
        <begin position="39"/>
        <end position="126"/>
    </location>
</feature>
<dbReference type="CDD" id="cd02440">
    <property type="entry name" value="AdoMet_MTases"/>
    <property type="match status" value="1"/>
</dbReference>
<proteinExistence type="inferred from homology"/>
<dbReference type="GO" id="GO:0008757">
    <property type="term" value="F:S-adenosylmethionine-dependent methyltransferase activity"/>
    <property type="evidence" value="ECO:0007669"/>
    <property type="project" value="InterPro"/>
</dbReference>
<evidence type="ECO:0000256" key="2">
    <source>
        <dbReference type="ARBA" id="ARBA00022603"/>
    </source>
</evidence>
<dbReference type="EMBL" id="RJTM01000177">
    <property type="protein sequence ID" value="RNL75200.1"/>
    <property type="molecule type" value="Genomic_DNA"/>
</dbReference>
<dbReference type="AlphaFoldDB" id="A0A3N0DHP4"/>
<dbReference type="InterPro" id="IPR029063">
    <property type="entry name" value="SAM-dependent_MTases_sf"/>
</dbReference>
<evidence type="ECO:0000313" key="6">
    <source>
        <dbReference type="Proteomes" id="UP000267469"/>
    </source>
</evidence>
<evidence type="ECO:0000259" key="4">
    <source>
        <dbReference type="Pfam" id="PF08241"/>
    </source>
</evidence>
<dbReference type="PANTHER" id="PTHR44942:SF4">
    <property type="entry name" value="METHYLTRANSFERASE TYPE 11 DOMAIN-CONTAINING PROTEIN"/>
    <property type="match status" value="1"/>
</dbReference>
<dbReference type="InterPro" id="IPR013216">
    <property type="entry name" value="Methyltransf_11"/>
</dbReference>
<dbReference type="RefSeq" id="WP_123218158.1">
    <property type="nucleotide sequence ID" value="NZ_RJTM01000177.1"/>
</dbReference>
<sequence length="245" mass="28605">MKDNFSGHSGAYSRFRPGYGPELISYLVSLAGQRECAWDCGTGNGQLAVKLADYFEEVYATDLSENQIKNAEQKKNVRYKVENAESTGFSDDRFDLITVAQAIHWFDFAAFYAEVRRTLRKDGVLAVLGYALLRTDESTDRVIRKLYSGILGTYWDPERKYIDELYQTIPFPFREEKTPVFRNEYQWTLEQLCGYLETWSAVRHYIRRNDRNPVAMIYDELKESWEGRETKTVTFPIMLRVGRTD</sequence>
<evidence type="ECO:0000256" key="1">
    <source>
        <dbReference type="ARBA" id="ARBA00008361"/>
    </source>
</evidence>
<evidence type="ECO:0000256" key="3">
    <source>
        <dbReference type="ARBA" id="ARBA00022679"/>
    </source>
</evidence>
<comment type="similarity">
    <text evidence="1">Belongs to the methyltransferase superfamily.</text>
</comment>
<organism evidence="5 6">
    <name type="scientific">Sinomicrobium pectinilyticum</name>
    <dbReference type="NCBI Taxonomy" id="1084421"/>
    <lineage>
        <taxon>Bacteria</taxon>
        <taxon>Pseudomonadati</taxon>
        <taxon>Bacteroidota</taxon>
        <taxon>Flavobacteriia</taxon>
        <taxon>Flavobacteriales</taxon>
        <taxon>Flavobacteriaceae</taxon>
        <taxon>Sinomicrobium</taxon>
    </lineage>
</organism>
<dbReference type="Proteomes" id="UP000267469">
    <property type="component" value="Unassembled WGS sequence"/>
</dbReference>
<accession>A0A3N0DHP4</accession>
<dbReference type="Pfam" id="PF08241">
    <property type="entry name" value="Methyltransf_11"/>
    <property type="match status" value="1"/>
</dbReference>
<name>A0A3N0DHP4_SINP1</name>
<dbReference type="Gene3D" id="3.40.50.150">
    <property type="entry name" value="Vaccinia Virus protein VP39"/>
    <property type="match status" value="1"/>
</dbReference>
<reference evidence="5 6" key="1">
    <citation type="submission" date="2018-10" db="EMBL/GenBank/DDBJ databases">
        <title>Sinomicrobium pectinilyticum sp. nov., a pectinase-producing bacterium isolated from alkaline and saline soil, and emended description of the genus Sinomicrobium.</title>
        <authorList>
            <person name="Cheng B."/>
            <person name="Li C."/>
            <person name="Lai Q."/>
            <person name="Du M."/>
            <person name="Shao Z."/>
            <person name="Xu P."/>
            <person name="Yang C."/>
        </authorList>
    </citation>
    <scope>NUCLEOTIDE SEQUENCE [LARGE SCALE GENOMIC DNA]</scope>
    <source>
        <strain evidence="5 6">5DNS001</strain>
    </source>
</reference>
<keyword evidence="3 5" id="KW-0808">Transferase</keyword>
<gene>
    <name evidence="5" type="ORF">ED312_21925</name>
</gene>
<keyword evidence="6" id="KW-1185">Reference proteome</keyword>